<sequence length="161" mass="15961">MLSEILKAERDEVAPGALLGRIAPADRQTQHSGVPAGAAGSSMAAGGAGPSAPAAAPGADPNRVSPAVRRLLAERGLTAAQVRGTGSGGRITVDDVLGLPGSPAGMPAQGAAAARGERLAVGGPEVRRVAHSAVRTRIAARMVESLLRTAPHVTTVFGGRS</sequence>
<protein>
    <submittedName>
        <fullName evidence="4">E3 binding domain protein</fullName>
        <ecNumber evidence="4">2.3.1.-</ecNumber>
    </submittedName>
</protein>
<dbReference type="PANTHER" id="PTHR23151:SF90">
    <property type="entry name" value="DIHYDROLIPOYLLYSINE-RESIDUE ACETYLTRANSFERASE COMPONENT OF PYRUVATE DEHYDROGENASE COMPLEX, MITOCHONDRIAL-RELATED"/>
    <property type="match status" value="1"/>
</dbReference>
<feature type="domain" description="Peripheral subunit-binding (PSBD)" evidence="3">
    <location>
        <begin position="63"/>
        <end position="100"/>
    </location>
</feature>
<dbReference type="SUPFAM" id="SSF47005">
    <property type="entry name" value="Peripheral subunit-binding domain of 2-oxo acid dehydrogenase complex"/>
    <property type="match status" value="1"/>
</dbReference>
<evidence type="ECO:0000256" key="2">
    <source>
        <dbReference type="SAM" id="MobiDB-lite"/>
    </source>
</evidence>
<dbReference type="AlphaFoldDB" id="T1B9M1"/>
<keyword evidence="4" id="KW-0012">Acyltransferase</keyword>
<keyword evidence="4" id="KW-0808">Transferase</keyword>
<dbReference type="GO" id="GO:0045254">
    <property type="term" value="C:pyruvate dehydrogenase complex"/>
    <property type="evidence" value="ECO:0007669"/>
    <property type="project" value="InterPro"/>
</dbReference>
<dbReference type="GO" id="GO:0016746">
    <property type="term" value="F:acyltransferase activity"/>
    <property type="evidence" value="ECO:0007669"/>
    <property type="project" value="UniProtKB-KW"/>
</dbReference>
<evidence type="ECO:0000313" key="4">
    <source>
        <dbReference type="EMBL" id="EQD49734.1"/>
    </source>
</evidence>
<feature type="non-terminal residue" evidence="4">
    <location>
        <position position="161"/>
    </location>
</feature>
<dbReference type="InterPro" id="IPR004167">
    <property type="entry name" value="PSBD"/>
</dbReference>
<organism evidence="4">
    <name type="scientific">mine drainage metagenome</name>
    <dbReference type="NCBI Taxonomy" id="410659"/>
    <lineage>
        <taxon>unclassified sequences</taxon>
        <taxon>metagenomes</taxon>
        <taxon>ecological metagenomes</taxon>
    </lineage>
</organism>
<dbReference type="GO" id="GO:0006086">
    <property type="term" value="P:pyruvate decarboxylation to acetyl-CoA"/>
    <property type="evidence" value="ECO:0007669"/>
    <property type="project" value="InterPro"/>
</dbReference>
<reference evidence="4" key="2">
    <citation type="journal article" date="2014" name="ISME J.">
        <title>Microbial stratification in low pH oxic and suboxic macroscopic growths along an acid mine drainage.</title>
        <authorList>
            <person name="Mendez-Garcia C."/>
            <person name="Mesa V."/>
            <person name="Sprenger R.R."/>
            <person name="Richter M."/>
            <person name="Diez M.S."/>
            <person name="Solano J."/>
            <person name="Bargiela R."/>
            <person name="Golyshina O.V."/>
            <person name="Manteca A."/>
            <person name="Ramos J.L."/>
            <person name="Gallego J.R."/>
            <person name="Llorente I."/>
            <person name="Martins Dos Santos V.A."/>
            <person name="Jensen O.N."/>
            <person name="Pelaez A.I."/>
            <person name="Sanchez J."/>
            <person name="Ferrer M."/>
        </authorList>
    </citation>
    <scope>NUCLEOTIDE SEQUENCE</scope>
</reference>
<gene>
    <name evidence="4" type="ORF">B1A_13683</name>
</gene>
<dbReference type="InterPro" id="IPR036625">
    <property type="entry name" value="E3-bd_dom_sf"/>
</dbReference>
<reference evidence="4" key="1">
    <citation type="submission" date="2013-08" db="EMBL/GenBank/DDBJ databases">
        <authorList>
            <person name="Mendez C."/>
            <person name="Richter M."/>
            <person name="Ferrer M."/>
            <person name="Sanchez J."/>
        </authorList>
    </citation>
    <scope>NUCLEOTIDE SEQUENCE</scope>
</reference>
<dbReference type="EC" id="2.3.1.-" evidence="4"/>
<dbReference type="Gene3D" id="4.10.320.10">
    <property type="entry name" value="E3-binding domain"/>
    <property type="match status" value="1"/>
</dbReference>
<comment type="caution">
    <text evidence="4">The sequence shown here is derived from an EMBL/GenBank/DDBJ whole genome shotgun (WGS) entry which is preliminary data.</text>
</comment>
<dbReference type="InterPro" id="IPR045257">
    <property type="entry name" value="E2/Pdx1"/>
</dbReference>
<comment type="similarity">
    <text evidence="1">Belongs to the 2-oxoacid dehydrogenase family.</text>
</comment>
<evidence type="ECO:0000259" key="3">
    <source>
        <dbReference type="PROSITE" id="PS51826"/>
    </source>
</evidence>
<dbReference type="EMBL" id="AUZX01010025">
    <property type="protein sequence ID" value="EQD49734.1"/>
    <property type="molecule type" value="Genomic_DNA"/>
</dbReference>
<feature type="compositionally biased region" description="Low complexity" evidence="2">
    <location>
        <begin position="32"/>
        <end position="59"/>
    </location>
</feature>
<dbReference type="Pfam" id="PF02817">
    <property type="entry name" value="E3_binding"/>
    <property type="match status" value="1"/>
</dbReference>
<dbReference type="PANTHER" id="PTHR23151">
    <property type="entry name" value="DIHYDROLIPOAMIDE ACETYL/SUCCINYL-TRANSFERASE-RELATED"/>
    <property type="match status" value="1"/>
</dbReference>
<proteinExistence type="inferred from homology"/>
<accession>T1B9M1</accession>
<name>T1B9M1_9ZZZZ</name>
<feature type="region of interest" description="Disordered" evidence="2">
    <location>
        <begin position="22"/>
        <end position="67"/>
    </location>
</feature>
<evidence type="ECO:0000256" key="1">
    <source>
        <dbReference type="ARBA" id="ARBA00007317"/>
    </source>
</evidence>
<dbReference type="PROSITE" id="PS51826">
    <property type="entry name" value="PSBD"/>
    <property type="match status" value="1"/>
</dbReference>